<dbReference type="SUPFAM" id="SSF50630">
    <property type="entry name" value="Acid proteases"/>
    <property type="match status" value="1"/>
</dbReference>
<dbReference type="Pfam" id="PF00026">
    <property type="entry name" value="Asp"/>
    <property type="match status" value="1"/>
</dbReference>
<reference evidence="8" key="1">
    <citation type="submission" date="2023-04" db="EMBL/GenBank/DDBJ databases">
        <title>Ambrosiozyma monospora NBRC 1965.</title>
        <authorList>
            <person name="Ichikawa N."/>
            <person name="Sato H."/>
            <person name="Tonouchi N."/>
        </authorList>
    </citation>
    <scope>NUCLEOTIDE SEQUENCE</scope>
    <source>
        <strain evidence="8">NBRC 1965</strain>
    </source>
</reference>
<organism evidence="8 9">
    <name type="scientific">Ambrosiozyma monospora</name>
    <name type="common">Yeast</name>
    <name type="synonym">Endomycopsis monosporus</name>
    <dbReference type="NCBI Taxonomy" id="43982"/>
    <lineage>
        <taxon>Eukaryota</taxon>
        <taxon>Fungi</taxon>
        <taxon>Dikarya</taxon>
        <taxon>Ascomycota</taxon>
        <taxon>Saccharomycotina</taxon>
        <taxon>Pichiomycetes</taxon>
        <taxon>Pichiales</taxon>
        <taxon>Pichiaceae</taxon>
        <taxon>Ambrosiozyma</taxon>
    </lineage>
</organism>
<comment type="caution">
    <text evidence="8">The sequence shown here is derived from an EMBL/GenBank/DDBJ whole genome shotgun (WGS) entry which is preliminary data.</text>
</comment>
<dbReference type="InterPro" id="IPR001461">
    <property type="entry name" value="Aspartic_peptidase_A1"/>
</dbReference>
<keyword evidence="3 6" id="KW-0064">Aspartyl protease</keyword>
<keyword evidence="6" id="KW-0645">Protease</keyword>
<dbReference type="PANTHER" id="PTHR47966:SF65">
    <property type="entry name" value="ASPARTIC-TYPE ENDOPEPTIDASE"/>
    <property type="match status" value="1"/>
</dbReference>
<dbReference type="PANTHER" id="PTHR47966">
    <property type="entry name" value="BETA-SITE APP-CLEAVING ENZYME, ISOFORM A-RELATED"/>
    <property type="match status" value="1"/>
</dbReference>
<dbReference type="PROSITE" id="PS00141">
    <property type="entry name" value="ASP_PROTEASE"/>
    <property type="match status" value="1"/>
</dbReference>
<evidence type="ECO:0000256" key="2">
    <source>
        <dbReference type="ARBA" id="ARBA00022729"/>
    </source>
</evidence>
<dbReference type="PRINTS" id="PR00792">
    <property type="entry name" value="PEPSIN"/>
</dbReference>
<dbReference type="GO" id="GO:0006508">
    <property type="term" value="P:proteolysis"/>
    <property type="evidence" value="ECO:0007669"/>
    <property type="project" value="UniProtKB-KW"/>
</dbReference>
<evidence type="ECO:0000256" key="1">
    <source>
        <dbReference type="ARBA" id="ARBA00007447"/>
    </source>
</evidence>
<proteinExistence type="inferred from homology"/>
<dbReference type="GO" id="GO:0004190">
    <property type="term" value="F:aspartic-type endopeptidase activity"/>
    <property type="evidence" value="ECO:0007669"/>
    <property type="project" value="UniProtKB-KW"/>
</dbReference>
<evidence type="ECO:0000256" key="3">
    <source>
        <dbReference type="ARBA" id="ARBA00022750"/>
    </source>
</evidence>
<dbReference type="EMBL" id="BSXU01007589">
    <property type="protein sequence ID" value="GMG56423.1"/>
    <property type="molecule type" value="Genomic_DNA"/>
</dbReference>
<protein>
    <submittedName>
        <fullName evidence="8">Unnamed protein product</fullName>
    </submittedName>
</protein>
<dbReference type="GO" id="GO:0005576">
    <property type="term" value="C:extracellular region"/>
    <property type="evidence" value="ECO:0007669"/>
    <property type="project" value="UniProtKB-ARBA"/>
</dbReference>
<keyword evidence="6" id="KW-0378">Hydrolase</keyword>
<dbReference type="AlphaFoldDB" id="A0A9W6Z8A3"/>
<dbReference type="InterPro" id="IPR001969">
    <property type="entry name" value="Aspartic_peptidase_AS"/>
</dbReference>
<dbReference type="PROSITE" id="PS51767">
    <property type="entry name" value="PEPTIDASE_A1"/>
    <property type="match status" value="1"/>
</dbReference>
<accession>A0A9W6Z8A3</accession>
<evidence type="ECO:0000256" key="5">
    <source>
        <dbReference type="PIRSR" id="PIRSR601461-2"/>
    </source>
</evidence>
<sequence length="320" mass="33826">MIPLDIVYIDGTGANCSLGTDNIEIDGVEIKDCYIAVSDEASENYGVLGIGPVNLEVTTRNADSFVYNNLQLTMKAQGLISKNTYSIYLDEFTDTNSAAVLFGGIDHNKYVGDLGLLPIASANERIDVILNSISVSNGSGEKYTFASGAATALLDTGTAKTLLPTEIVQALSSYVGRDDGSNLIANCEDIADVDLTFEFLGHEITVPLLGFVQGKTGNQCTIGIQDSDTIILGDTFLSGAYFVADLDSNQVALAVANLESADENIEPIVDTIPSATMAPNYSQSQTATSLSAIAASSTSLLSHYSNDTTTIKLVKSMYFV</sequence>
<evidence type="ECO:0000259" key="7">
    <source>
        <dbReference type="PROSITE" id="PS51767"/>
    </source>
</evidence>
<keyword evidence="9" id="KW-1185">Reference proteome</keyword>
<gene>
    <name evidence="8" type="ORF">Amon01_000849000</name>
</gene>
<dbReference type="Proteomes" id="UP001165063">
    <property type="component" value="Unassembled WGS sequence"/>
</dbReference>
<keyword evidence="4 5" id="KW-1015">Disulfide bond</keyword>
<dbReference type="Gene3D" id="2.40.70.10">
    <property type="entry name" value="Acid Proteases"/>
    <property type="match status" value="2"/>
</dbReference>
<keyword evidence="2" id="KW-0732">Signal</keyword>
<evidence type="ECO:0000256" key="4">
    <source>
        <dbReference type="ARBA" id="ARBA00023157"/>
    </source>
</evidence>
<feature type="disulfide bond" evidence="5">
    <location>
        <begin position="187"/>
        <end position="220"/>
    </location>
</feature>
<name>A0A9W6Z8A3_AMBMO</name>
<dbReference type="OrthoDB" id="771136at2759"/>
<comment type="similarity">
    <text evidence="1 6">Belongs to the peptidase A1 family.</text>
</comment>
<dbReference type="InterPro" id="IPR033121">
    <property type="entry name" value="PEPTIDASE_A1"/>
</dbReference>
<feature type="domain" description="Peptidase A1" evidence="7">
    <location>
        <begin position="1"/>
        <end position="254"/>
    </location>
</feature>
<evidence type="ECO:0000313" key="8">
    <source>
        <dbReference type="EMBL" id="GMG56423.1"/>
    </source>
</evidence>
<dbReference type="InterPro" id="IPR021109">
    <property type="entry name" value="Peptidase_aspartic_dom_sf"/>
</dbReference>
<evidence type="ECO:0000256" key="6">
    <source>
        <dbReference type="RuleBase" id="RU000454"/>
    </source>
</evidence>
<evidence type="ECO:0000313" key="9">
    <source>
        <dbReference type="Proteomes" id="UP001165063"/>
    </source>
</evidence>